<gene>
    <name evidence="5" type="ORF">EOD41_07205</name>
</gene>
<dbReference type="AlphaFoldDB" id="A0A437MVP0"/>
<dbReference type="InterPro" id="IPR037523">
    <property type="entry name" value="VOC_core"/>
</dbReference>
<sequence length="114" mass="13166">MLQKAIPILAYLNAEETIKYYTEKLGFTCINTYPAYLIFGRDTIVIHLWLCDDPEIPKATGCYVLVTDIDDLYKEYQQQDIIHPNAPLKDTPWGMRQFSVLDNSGNIFNFGQQI</sequence>
<evidence type="ECO:0000256" key="2">
    <source>
        <dbReference type="ARBA" id="ARBA00021572"/>
    </source>
</evidence>
<dbReference type="CDD" id="cd08349">
    <property type="entry name" value="BLMA_like"/>
    <property type="match status" value="1"/>
</dbReference>
<protein>
    <recommendedName>
        <fullName evidence="2">Bleomycin resistance protein</fullName>
    </recommendedName>
</protein>
<evidence type="ECO:0000313" key="6">
    <source>
        <dbReference type="Proteomes" id="UP000282759"/>
    </source>
</evidence>
<evidence type="ECO:0000313" key="5">
    <source>
        <dbReference type="EMBL" id="RVU01740.1"/>
    </source>
</evidence>
<dbReference type="PROSITE" id="PS51819">
    <property type="entry name" value="VOC"/>
    <property type="match status" value="1"/>
</dbReference>
<dbReference type="OrthoDB" id="66829at2"/>
<organism evidence="5 6">
    <name type="scientific">Mucilaginibacter limnophilus</name>
    <dbReference type="NCBI Taxonomy" id="1932778"/>
    <lineage>
        <taxon>Bacteria</taxon>
        <taxon>Pseudomonadati</taxon>
        <taxon>Bacteroidota</taxon>
        <taxon>Sphingobacteriia</taxon>
        <taxon>Sphingobacteriales</taxon>
        <taxon>Sphingobacteriaceae</taxon>
        <taxon>Mucilaginibacter</taxon>
    </lineage>
</organism>
<evidence type="ECO:0000256" key="3">
    <source>
        <dbReference type="ARBA" id="ARBA00023251"/>
    </source>
</evidence>
<feature type="domain" description="VOC" evidence="4">
    <location>
        <begin position="1"/>
        <end position="113"/>
    </location>
</feature>
<comment type="caution">
    <text evidence="5">The sequence shown here is derived from an EMBL/GenBank/DDBJ whole genome shotgun (WGS) entry which is preliminary data.</text>
</comment>
<proteinExistence type="inferred from homology"/>
<dbReference type="InterPro" id="IPR029068">
    <property type="entry name" value="Glyas_Bleomycin-R_OHBP_Dase"/>
</dbReference>
<reference evidence="5 6" key="1">
    <citation type="submission" date="2019-01" db="EMBL/GenBank/DDBJ databases">
        <authorList>
            <person name="Chen W.-M."/>
        </authorList>
    </citation>
    <scope>NUCLEOTIDE SEQUENCE [LARGE SCALE GENOMIC DNA]</scope>
    <source>
        <strain evidence="5 6">YBJ-36</strain>
    </source>
</reference>
<keyword evidence="3" id="KW-0046">Antibiotic resistance</keyword>
<dbReference type="InterPro" id="IPR004360">
    <property type="entry name" value="Glyas_Fos-R_dOase_dom"/>
</dbReference>
<comment type="similarity">
    <text evidence="1">Belongs to the bleomycin resistance protein family.</text>
</comment>
<dbReference type="InterPro" id="IPR000335">
    <property type="entry name" value="Bleomycin-R"/>
</dbReference>
<dbReference type="SUPFAM" id="SSF54593">
    <property type="entry name" value="Glyoxalase/Bleomycin resistance protein/Dihydroxybiphenyl dioxygenase"/>
    <property type="match status" value="1"/>
</dbReference>
<dbReference type="GO" id="GO:0046677">
    <property type="term" value="P:response to antibiotic"/>
    <property type="evidence" value="ECO:0007669"/>
    <property type="project" value="UniProtKB-KW"/>
</dbReference>
<evidence type="ECO:0000259" key="4">
    <source>
        <dbReference type="PROSITE" id="PS51819"/>
    </source>
</evidence>
<name>A0A437MVP0_9SPHI</name>
<dbReference type="EMBL" id="SACK01000002">
    <property type="protein sequence ID" value="RVU01740.1"/>
    <property type="molecule type" value="Genomic_DNA"/>
</dbReference>
<dbReference type="Gene3D" id="3.10.180.10">
    <property type="entry name" value="2,3-Dihydroxybiphenyl 1,2-Dioxygenase, domain 1"/>
    <property type="match status" value="1"/>
</dbReference>
<evidence type="ECO:0000256" key="1">
    <source>
        <dbReference type="ARBA" id="ARBA00011051"/>
    </source>
</evidence>
<accession>A0A437MVP0</accession>
<dbReference type="Pfam" id="PF00903">
    <property type="entry name" value="Glyoxalase"/>
    <property type="match status" value="1"/>
</dbReference>
<dbReference type="Proteomes" id="UP000282759">
    <property type="component" value="Unassembled WGS sequence"/>
</dbReference>
<dbReference type="RefSeq" id="WP_127704105.1">
    <property type="nucleotide sequence ID" value="NZ_SACK01000002.1"/>
</dbReference>
<keyword evidence="6" id="KW-1185">Reference proteome</keyword>